<gene>
    <name evidence="2" type="ORF">DKG74_18740</name>
</gene>
<dbReference type="PANTHER" id="PTHR42964">
    <property type="entry name" value="ENOYL-COA HYDRATASE"/>
    <property type="match status" value="1"/>
</dbReference>
<dbReference type="InterPro" id="IPR051683">
    <property type="entry name" value="Enoyl-CoA_Hydratase/Isomerase"/>
</dbReference>
<evidence type="ECO:0000313" key="3">
    <source>
        <dbReference type="Proteomes" id="UP000245461"/>
    </source>
</evidence>
<dbReference type="InterPro" id="IPR001753">
    <property type="entry name" value="Enoyl-CoA_hydra/iso"/>
</dbReference>
<organism evidence="2 3">
    <name type="scientific">Zavarzinia aquatilis</name>
    <dbReference type="NCBI Taxonomy" id="2211142"/>
    <lineage>
        <taxon>Bacteria</taxon>
        <taxon>Pseudomonadati</taxon>
        <taxon>Pseudomonadota</taxon>
        <taxon>Alphaproteobacteria</taxon>
        <taxon>Rhodospirillales</taxon>
        <taxon>Zavarziniaceae</taxon>
        <taxon>Zavarzinia</taxon>
    </lineage>
</organism>
<dbReference type="GO" id="GO:0008300">
    <property type="term" value="P:isoprenoid catabolic process"/>
    <property type="evidence" value="ECO:0007669"/>
    <property type="project" value="TreeGrafter"/>
</dbReference>
<evidence type="ECO:0000256" key="1">
    <source>
        <dbReference type="ARBA" id="ARBA00005254"/>
    </source>
</evidence>
<dbReference type="InterPro" id="IPR014748">
    <property type="entry name" value="Enoyl-CoA_hydra_C"/>
</dbReference>
<proteinExistence type="inferred from homology"/>
<dbReference type="GO" id="GO:0003824">
    <property type="term" value="F:catalytic activity"/>
    <property type="evidence" value="ECO:0007669"/>
    <property type="project" value="UniProtKB-ARBA"/>
</dbReference>
<name>A0A317E053_9PROT</name>
<dbReference type="PANTHER" id="PTHR42964:SF1">
    <property type="entry name" value="POLYKETIDE BIOSYNTHESIS ENOYL-COA HYDRATASE PKSH-RELATED"/>
    <property type="match status" value="1"/>
</dbReference>
<dbReference type="Gene3D" id="3.90.226.10">
    <property type="entry name" value="2-enoyl-CoA Hydratase, Chain A, domain 1"/>
    <property type="match status" value="1"/>
</dbReference>
<dbReference type="OrthoDB" id="9795613at2"/>
<evidence type="ECO:0000313" key="2">
    <source>
        <dbReference type="EMBL" id="PWR18535.1"/>
    </source>
</evidence>
<accession>A0A317E053</accession>
<dbReference type="Pfam" id="PF00378">
    <property type="entry name" value="ECH_1"/>
    <property type="match status" value="1"/>
</dbReference>
<dbReference type="InterPro" id="IPR029045">
    <property type="entry name" value="ClpP/crotonase-like_dom_sf"/>
</dbReference>
<dbReference type="Proteomes" id="UP000245461">
    <property type="component" value="Unassembled WGS sequence"/>
</dbReference>
<comment type="similarity">
    <text evidence="1">Belongs to the enoyl-CoA hydratase/isomerase family.</text>
</comment>
<dbReference type="CDD" id="cd06558">
    <property type="entry name" value="crotonase-like"/>
    <property type="match status" value="1"/>
</dbReference>
<dbReference type="SUPFAM" id="SSF52096">
    <property type="entry name" value="ClpP/crotonase"/>
    <property type="match status" value="1"/>
</dbReference>
<sequence length="254" mass="27396">MTPAGLAIVTLAKPEKHNCFDEATIERLSTIFADLGNQDSVRAVIIRAEGKSFSAGGDLNWMRRQAGQIYDENLEDARGLAEMFARLDRLPMPTIALVDGPAYGGGVGLVACCDIALATPNAAFALSEVKIGLMPATIAPYVLRAIGARNCRRYFQTGERFDGAEALRIGLVSELLPDAPALEHRADKLIETIFLNAPGAVARAKSLVAEIEFLEIDDDLGELTAVSIAKRRATDEAKEGLSAFLEKRRPAWQA</sequence>
<reference evidence="2 3" key="1">
    <citation type="submission" date="2018-05" db="EMBL/GenBank/DDBJ databases">
        <title>Zavarzinia sp. HR-AS.</title>
        <authorList>
            <person name="Lee Y."/>
            <person name="Jeon C.O."/>
        </authorList>
    </citation>
    <scope>NUCLEOTIDE SEQUENCE [LARGE SCALE GENOMIC DNA]</scope>
    <source>
        <strain evidence="2 3">HR-AS</strain>
    </source>
</reference>
<dbReference type="EMBL" id="QGLE01000014">
    <property type="protein sequence ID" value="PWR18535.1"/>
    <property type="molecule type" value="Genomic_DNA"/>
</dbReference>
<comment type="caution">
    <text evidence="2">The sequence shown here is derived from an EMBL/GenBank/DDBJ whole genome shotgun (WGS) entry which is preliminary data.</text>
</comment>
<dbReference type="Gene3D" id="1.10.12.10">
    <property type="entry name" value="Lyase 2-enoyl-coa Hydratase, Chain A, domain 2"/>
    <property type="match status" value="1"/>
</dbReference>
<keyword evidence="3" id="KW-1185">Reference proteome</keyword>
<evidence type="ECO:0008006" key="4">
    <source>
        <dbReference type="Google" id="ProtNLM"/>
    </source>
</evidence>
<dbReference type="AlphaFoldDB" id="A0A317E053"/>
<protein>
    <recommendedName>
        <fullName evidence="4">Enoyl-CoA hydratase</fullName>
    </recommendedName>
</protein>